<dbReference type="InterPro" id="IPR011527">
    <property type="entry name" value="ABC1_TM_dom"/>
</dbReference>
<keyword evidence="6" id="KW-0067">ATP-binding</keyword>
<dbReference type="Gene3D" id="1.20.1560.10">
    <property type="entry name" value="ABC transporter type 1, transmembrane domain"/>
    <property type="match status" value="1"/>
</dbReference>
<dbReference type="Pfam" id="PF00005">
    <property type="entry name" value="ABC_tran"/>
    <property type="match status" value="1"/>
</dbReference>
<evidence type="ECO:0000259" key="10">
    <source>
        <dbReference type="PROSITE" id="PS50893"/>
    </source>
</evidence>
<dbReference type="InterPro" id="IPR036640">
    <property type="entry name" value="ABC1_TM_sf"/>
</dbReference>
<reference evidence="13" key="1">
    <citation type="journal article" date="2017" name="Genome Biol.">
        <title>Comparative genomics reveals high biological diversity and specific adaptations in the industrially and medically important fungal genus Aspergillus.</title>
        <authorList>
            <person name="de Vries R.P."/>
            <person name="Riley R."/>
            <person name="Wiebenga A."/>
            <person name="Aguilar-Osorio G."/>
            <person name="Amillis S."/>
            <person name="Uchima C.A."/>
            <person name="Anderluh G."/>
            <person name="Asadollahi M."/>
            <person name="Askin M."/>
            <person name="Barry K."/>
            <person name="Battaglia E."/>
            <person name="Bayram O."/>
            <person name="Benocci T."/>
            <person name="Braus-Stromeyer S.A."/>
            <person name="Caldana C."/>
            <person name="Canovas D."/>
            <person name="Cerqueira G.C."/>
            <person name="Chen F."/>
            <person name="Chen W."/>
            <person name="Choi C."/>
            <person name="Clum A."/>
            <person name="Dos Santos R.A."/>
            <person name="Damasio A.R."/>
            <person name="Diallinas G."/>
            <person name="Emri T."/>
            <person name="Fekete E."/>
            <person name="Flipphi M."/>
            <person name="Freyberg S."/>
            <person name="Gallo A."/>
            <person name="Gournas C."/>
            <person name="Habgood R."/>
            <person name="Hainaut M."/>
            <person name="Harispe M.L."/>
            <person name="Henrissat B."/>
            <person name="Hilden K.S."/>
            <person name="Hope R."/>
            <person name="Hossain A."/>
            <person name="Karabika E."/>
            <person name="Karaffa L."/>
            <person name="Karanyi Z."/>
            <person name="Krasevec N."/>
            <person name="Kuo A."/>
            <person name="Kusch H."/>
            <person name="LaButti K."/>
            <person name="Lagendijk E.L."/>
            <person name="Lapidus A."/>
            <person name="Levasseur A."/>
            <person name="Lindquist E."/>
            <person name="Lipzen A."/>
            <person name="Logrieco A.F."/>
            <person name="MacCabe A."/>
            <person name="Maekelae M.R."/>
            <person name="Malavazi I."/>
            <person name="Melin P."/>
            <person name="Meyer V."/>
            <person name="Mielnichuk N."/>
            <person name="Miskei M."/>
            <person name="Molnar A.P."/>
            <person name="Mule G."/>
            <person name="Ngan C.Y."/>
            <person name="Orejas M."/>
            <person name="Orosz E."/>
            <person name="Ouedraogo J.P."/>
            <person name="Overkamp K.M."/>
            <person name="Park H.-S."/>
            <person name="Perrone G."/>
            <person name="Piumi F."/>
            <person name="Punt P.J."/>
            <person name="Ram A.F."/>
            <person name="Ramon A."/>
            <person name="Rauscher S."/>
            <person name="Record E."/>
            <person name="Riano-Pachon D.M."/>
            <person name="Robert V."/>
            <person name="Roehrig J."/>
            <person name="Ruller R."/>
            <person name="Salamov A."/>
            <person name="Salih N.S."/>
            <person name="Samson R.A."/>
            <person name="Sandor E."/>
            <person name="Sanguinetti M."/>
            <person name="Schuetze T."/>
            <person name="Sepcic K."/>
            <person name="Shelest E."/>
            <person name="Sherlock G."/>
            <person name="Sophianopoulou V."/>
            <person name="Squina F.M."/>
            <person name="Sun H."/>
            <person name="Susca A."/>
            <person name="Todd R.B."/>
            <person name="Tsang A."/>
            <person name="Unkles S.E."/>
            <person name="van de Wiele N."/>
            <person name="van Rossen-Uffink D."/>
            <person name="Oliveira J.V."/>
            <person name="Vesth T.C."/>
            <person name="Visser J."/>
            <person name="Yu J.-H."/>
            <person name="Zhou M."/>
            <person name="Andersen M.R."/>
            <person name="Archer D.B."/>
            <person name="Baker S.E."/>
            <person name="Benoit I."/>
            <person name="Brakhage A.A."/>
            <person name="Braus G.H."/>
            <person name="Fischer R."/>
            <person name="Frisvad J.C."/>
            <person name="Goldman G.H."/>
            <person name="Houbraken J."/>
            <person name="Oakley B."/>
            <person name="Pocsi I."/>
            <person name="Scazzocchio C."/>
            <person name="Seiboth B."/>
            <person name="vanKuyk P.A."/>
            <person name="Wortman J."/>
            <person name="Dyer P.S."/>
            <person name="Grigoriev I.V."/>
        </authorList>
    </citation>
    <scope>NUCLEOTIDE SEQUENCE [LARGE SCALE GENOMIC DNA]</scope>
    <source>
        <strain evidence="13">CBS 506.65</strain>
    </source>
</reference>
<evidence type="ECO:0000256" key="6">
    <source>
        <dbReference type="ARBA" id="ARBA00022840"/>
    </source>
</evidence>
<dbReference type="FunFam" id="3.40.50.300:FF:000221">
    <property type="entry name" value="Multidrug ABC transporter ATP-binding protein"/>
    <property type="match status" value="1"/>
</dbReference>
<dbReference type="InterPro" id="IPR003593">
    <property type="entry name" value="AAA+_ATPase"/>
</dbReference>
<dbReference type="PROSITE" id="PS50929">
    <property type="entry name" value="ABC_TM1F"/>
    <property type="match status" value="1"/>
</dbReference>
<accession>A0A1L9SWC3</accession>
<sequence>YKFFLPFFWPKKNRLLQLSYLGVGLCLLAERVLNMLIPLQLGRIVSLLSQSNGIKKEYSDKNTEAIPNRELLIIAGLQFLCSSGGIPVARKYLWLLLENSSYIGISTAAFEKIMSLSGDFHDGRHPDKSWESINRGLSVRYSFRTILFQILPLIIDLLLDMSMLCIIFGANMALITAAVIATFLWSSWKILSLRQERKKKLIADQEKEQSILRESTSNWRTAVCFNRASYERSQYRSALMNKTNASVSLCKYIYLESVIQSSLLIAGVMGTCFLVLCSGTQGDQTVGGLVVLLGYWAQLAGPLRFFASGLQNVRFELINAEELISLMKEAPSVVDVLHAMPLMLEEGVVRFRDVSFSYDGPRRVLHRLNFKAVGGSKTAIVGEAGAGKSTILQLILRLYDSTDGKITIDGQNIREVTQESLRANIGIVPQNPTLSHGTILENIKQASAFATDEQVYEACKAVALHDRFLALADGYQSLVGEGEVDLSQEELRRIAFARVIVKNPKIVLLDEPKREIERKAEESIQANLDKFCAGRTTIVVSHQLSTVTNAQKIFVVRNGKIVEHGSHNLLLKTGGHYSQMWSQQ</sequence>
<feature type="transmembrane region" description="Helical" evidence="9">
    <location>
        <begin position="252"/>
        <end position="276"/>
    </location>
</feature>
<dbReference type="Gene3D" id="3.40.50.300">
    <property type="entry name" value="P-loop containing nucleotide triphosphate hydrolases"/>
    <property type="match status" value="1"/>
</dbReference>
<evidence type="ECO:0000256" key="5">
    <source>
        <dbReference type="ARBA" id="ARBA00022741"/>
    </source>
</evidence>
<dbReference type="OrthoDB" id="6500128at2759"/>
<dbReference type="STRING" id="1073090.A0A1L9SWC3"/>
<keyword evidence="2" id="KW-0813">Transport</keyword>
<evidence type="ECO:0008006" key="14">
    <source>
        <dbReference type="Google" id="ProtNLM"/>
    </source>
</evidence>
<evidence type="ECO:0000256" key="8">
    <source>
        <dbReference type="ARBA" id="ARBA00023136"/>
    </source>
</evidence>
<dbReference type="Pfam" id="PF00664">
    <property type="entry name" value="ABC_membrane"/>
    <property type="match status" value="1"/>
</dbReference>
<keyword evidence="7 9" id="KW-1133">Transmembrane helix</keyword>
<evidence type="ECO:0000256" key="2">
    <source>
        <dbReference type="ARBA" id="ARBA00022448"/>
    </source>
</evidence>
<gene>
    <name evidence="12" type="ORF">ASPZODRAFT_51935</name>
</gene>
<name>A0A1L9SWC3_9EURO</name>
<keyword evidence="4 9" id="KW-0812">Transmembrane</keyword>
<dbReference type="RefSeq" id="XP_022585989.1">
    <property type="nucleotide sequence ID" value="XM_022728434.1"/>
</dbReference>
<dbReference type="PANTHER" id="PTHR24221">
    <property type="entry name" value="ATP-BINDING CASSETTE SUB-FAMILY B"/>
    <property type="match status" value="1"/>
</dbReference>
<feature type="transmembrane region" description="Helical" evidence="9">
    <location>
        <begin position="15"/>
        <end position="33"/>
    </location>
</feature>
<evidence type="ECO:0000256" key="1">
    <source>
        <dbReference type="ARBA" id="ARBA00004651"/>
    </source>
</evidence>
<feature type="non-terminal residue" evidence="12">
    <location>
        <position position="1"/>
    </location>
</feature>
<keyword evidence="5" id="KW-0547">Nucleotide-binding</keyword>
<organism evidence="12 13">
    <name type="scientific">Penicilliopsis zonata CBS 506.65</name>
    <dbReference type="NCBI Taxonomy" id="1073090"/>
    <lineage>
        <taxon>Eukaryota</taxon>
        <taxon>Fungi</taxon>
        <taxon>Dikarya</taxon>
        <taxon>Ascomycota</taxon>
        <taxon>Pezizomycotina</taxon>
        <taxon>Eurotiomycetes</taxon>
        <taxon>Eurotiomycetidae</taxon>
        <taxon>Eurotiales</taxon>
        <taxon>Aspergillaceae</taxon>
        <taxon>Penicilliopsis</taxon>
    </lineage>
</organism>
<dbReference type="GO" id="GO:0016887">
    <property type="term" value="F:ATP hydrolysis activity"/>
    <property type="evidence" value="ECO:0007669"/>
    <property type="project" value="InterPro"/>
</dbReference>
<evidence type="ECO:0000313" key="12">
    <source>
        <dbReference type="EMBL" id="OJJ51479.1"/>
    </source>
</evidence>
<dbReference type="SUPFAM" id="SSF52540">
    <property type="entry name" value="P-loop containing nucleoside triphosphate hydrolases"/>
    <property type="match status" value="1"/>
</dbReference>
<dbReference type="SUPFAM" id="SSF90123">
    <property type="entry name" value="ABC transporter transmembrane region"/>
    <property type="match status" value="1"/>
</dbReference>
<comment type="subcellular location">
    <subcellularLocation>
        <location evidence="1">Cell membrane</location>
        <topology evidence="1">Multi-pass membrane protein</topology>
    </subcellularLocation>
</comment>
<evidence type="ECO:0000256" key="3">
    <source>
        <dbReference type="ARBA" id="ARBA00022475"/>
    </source>
</evidence>
<feature type="domain" description="ABC transmembrane type-1" evidence="11">
    <location>
        <begin position="21"/>
        <end position="313"/>
    </location>
</feature>
<dbReference type="InterPro" id="IPR027417">
    <property type="entry name" value="P-loop_NTPase"/>
</dbReference>
<evidence type="ECO:0000256" key="9">
    <source>
        <dbReference type="SAM" id="Phobius"/>
    </source>
</evidence>
<dbReference type="PANTHER" id="PTHR24221:SF503">
    <property type="entry name" value="MITOCHONDRIAL POTASSIUM CHANNEL ATP-BINDING SUBUNIT"/>
    <property type="match status" value="1"/>
</dbReference>
<dbReference type="Proteomes" id="UP000184188">
    <property type="component" value="Unassembled WGS sequence"/>
</dbReference>
<feature type="transmembrane region" description="Helical" evidence="9">
    <location>
        <begin position="161"/>
        <end position="188"/>
    </location>
</feature>
<dbReference type="InterPro" id="IPR003439">
    <property type="entry name" value="ABC_transporter-like_ATP-bd"/>
</dbReference>
<dbReference type="EMBL" id="KV878336">
    <property type="protein sequence ID" value="OJJ51479.1"/>
    <property type="molecule type" value="Genomic_DNA"/>
</dbReference>
<dbReference type="GO" id="GO:0005524">
    <property type="term" value="F:ATP binding"/>
    <property type="evidence" value="ECO:0007669"/>
    <property type="project" value="UniProtKB-KW"/>
</dbReference>
<protein>
    <recommendedName>
        <fullName evidence="14">ABC transporter domain-containing protein</fullName>
    </recommendedName>
</protein>
<evidence type="ECO:0000259" key="11">
    <source>
        <dbReference type="PROSITE" id="PS50929"/>
    </source>
</evidence>
<dbReference type="PROSITE" id="PS50893">
    <property type="entry name" value="ABC_TRANSPORTER_2"/>
    <property type="match status" value="1"/>
</dbReference>
<dbReference type="AlphaFoldDB" id="A0A1L9SWC3"/>
<dbReference type="GeneID" id="34614898"/>
<feature type="non-terminal residue" evidence="12">
    <location>
        <position position="584"/>
    </location>
</feature>
<dbReference type="InterPro" id="IPR039421">
    <property type="entry name" value="Type_1_exporter"/>
</dbReference>
<dbReference type="SMART" id="SM00382">
    <property type="entry name" value="AAA"/>
    <property type="match status" value="1"/>
</dbReference>
<keyword evidence="8 9" id="KW-0472">Membrane</keyword>
<dbReference type="VEuPathDB" id="FungiDB:ASPZODRAFT_51935"/>
<feature type="domain" description="ABC transporter" evidence="10">
    <location>
        <begin position="349"/>
        <end position="583"/>
    </location>
</feature>
<dbReference type="GO" id="GO:0140359">
    <property type="term" value="F:ABC-type transporter activity"/>
    <property type="evidence" value="ECO:0007669"/>
    <property type="project" value="InterPro"/>
</dbReference>
<evidence type="ECO:0000256" key="4">
    <source>
        <dbReference type="ARBA" id="ARBA00022692"/>
    </source>
</evidence>
<keyword evidence="13" id="KW-1185">Reference proteome</keyword>
<evidence type="ECO:0000256" key="7">
    <source>
        <dbReference type="ARBA" id="ARBA00022989"/>
    </source>
</evidence>
<proteinExistence type="predicted"/>
<dbReference type="GO" id="GO:0005886">
    <property type="term" value="C:plasma membrane"/>
    <property type="evidence" value="ECO:0007669"/>
    <property type="project" value="UniProtKB-SubCell"/>
</dbReference>
<keyword evidence="3" id="KW-1003">Cell membrane</keyword>
<evidence type="ECO:0000313" key="13">
    <source>
        <dbReference type="Proteomes" id="UP000184188"/>
    </source>
</evidence>